<dbReference type="EMBL" id="QWIL01002717">
    <property type="protein sequence ID" value="RMX92790.1"/>
    <property type="molecule type" value="Genomic_DNA"/>
</dbReference>
<feature type="compositionally biased region" description="Low complexity" evidence="1">
    <location>
        <begin position="60"/>
        <end position="73"/>
    </location>
</feature>
<dbReference type="Proteomes" id="UP000271337">
    <property type="component" value="Unassembled WGS sequence"/>
</dbReference>
<protein>
    <submittedName>
        <fullName evidence="2">Uncharacterized protein</fullName>
    </submittedName>
</protein>
<feature type="compositionally biased region" description="Acidic residues" evidence="1">
    <location>
        <begin position="122"/>
        <end position="131"/>
    </location>
</feature>
<sequence length="131" mass="12922">MATPAANGTGPAPVKSLSIGAQETGAAPKVEKSAGGTKVMSLGVASPPPAAAAKKDTLEKSAPAAGTKASAAKAMEKTGDASTAASGNTSPTASGRSTPTPAERKAEARRADLVAQEQAQEVAEEDLEEMY</sequence>
<evidence type="ECO:0000313" key="2">
    <source>
        <dbReference type="EMBL" id="RMX92790.1"/>
    </source>
</evidence>
<evidence type="ECO:0000313" key="3">
    <source>
        <dbReference type="Proteomes" id="UP000271337"/>
    </source>
</evidence>
<gene>
    <name evidence="2" type="ORF">D0867_14447</name>
</gene>
<comment type="caution">
    <text evidence="2">The sequence shown here is derived from an EMBL/GenBank/DDBJ whole genome shotgun (WGS) entry which is preliminary data.</text>
</comment>
<reference evidence="2 3" key="1">
    <citation type="journal article" date="2018" name="BMC Genomics">
        <title>Genomic evidence for intraspecific hybridization in a clonal and extremely halotolerant yeast.</title>
        <authorList>
            <person name="Gostincar C."/>
            <person name="Stajich J.E."/>
            <person name="Zupancic J."/>
            <person name="Zalar P."/>
            <person name="Gunde-Cimerman N."/>
        </authorList>
    </citation>
    <scope>NUCLEOTIDE SEQUENCE [LARGE SCALE GENOMIC DNA]</scope>
    <source>
        <strain evidence="2 3">EXF-6669</strain>
    </source>
</reference>
<feature type="region of interest" description="Disordered" evidence="1">
    <location>
        <begin position="1"/>
        <end position="131"/>
    </location>
</feature>
<evidence type="ECO:0000256" key="1">
    <source>
        <dbReference type="SAM" id="MobiDB-lite"/>
    </source>
</evidence>
<feature type="compositionally biased region" description="Polar residues" evidence="1">
    <location>
        <begin position="80"/>
        <end position="100"/>
    </location>
</feature>
<name>A0A3M6XQN1_HORWE</name>
<accession>A0A3M6XQN1</accession>
<feature type="compositionally biased region" description="Low complexity" evidence="1">
    <location>
        <begin position="1"/>
        <end position="13"/>
    </location>
</feature>
<proteinExistence type="predicted"/>
<dbReference type="AlphaFoldDB" id="A0A3M6XQN1"/>
<feature type="compositionally biased region" description="Basic and acidic residues" evidence="1">
    <location>
        <begin position="102"/>
        <end position="112"/>
    </location>
</feature>
<organism evidence="2 3">
    <name type="scientific">Hortaea werneckii</name>
    <name type="common">Black yeast</name>
    <name type="synonym">Cladosporium werneckii</name>
    <dbReference type="NCBI Taxonomy" id="91943"/>
    <lineage>
        <taxon>Eukaryota</taxon>
        <taxon>Fungi</taxon>
        <taxon>Dikarya</taxon>
        <taxon>Ascomycota</taxon>
        <taxon>Pezizomycotina</taxon>
        <taxon>Dothideomycetes</taxon>
        <taxon>Dothideomycetidae</taxon>
        <taxon>Mycosphaerellales</taxon>
        <taxon>Teratosphaeriaceae</taxon>
        <taxon>Hortaea</taxon>
    </lineage>
</organism>
<feature type="non-terminal residue" evidence="2">
    <location>
        <position position="131"/>
    </location>
</feature>